<dbReference type="Gene3D" id="3.40.50.150">
    <property type="entry name" value="Vaccinia Virus protein VP39"/>
    <property type="match status" value="1"/>
</dbReference>
<dbReference type="PANTHER" id="PTHR22807">
    <property type="entry name" value="NOP2 YEAST -RELATED NOL1/NOP2/FMU SUN DOMAIN-CONTAINING"/>
    <property type="match status" value="1"/>
</dbReference>
<name>A0A821EEB0_9BILA</name>
<dbReference type="PANTHER" id="PTHR22807:SF4">
    <property type="entry name" value="28S RRNA (CYTOSINE-C(5))-METHYLTRANSFERASE"/>
    <property type="match status" value="1"/>
</dbReference>
<gene>
    <name evidence="7" type="ORF">UJA718_LOCUS32734</name>
</gene>
<dbReference type="GO" id="GO:0070475">
    <property type="term" value="P:rRNA base methylation"/>
    <property type="evidence" value="ECO:0007669"/>
    <property type="project" value="TreeGrafter"/>
</dbReference>
<comment type="similarity">
    <text evidence="5">Belongs to the class I-like SAM-binding methyltransferase superfamily. RsmB/NOP family.</text>
</comment>
<protein>
    <recommendedName>
        <fullName evidence="6">SAM-dependent MTase RsmB/NOP-type domain-containing protein</fullName>
    </recommendedName>
</protein>
<sequence length="299" mass="33935">MITININCELNKVLHYRCSKDFILNKHVILISSISLKNSAGFRKSVKRLSNLKYFIDPEVEHVLVFATGTKFFDYDIYLNRHILLMDKASCLPCLALSPPPGSTVLDACAAPGNKTICLANYLKNKGVLYAIELNRRRFKELNANLKSAGVKCAHTLNDDFLTVALPFDEIDYVLLDPSCSGSGIRNRADDTKVIDEERLERLSALQTRMITHVMTKFSKVKRVTYSTCSIYSQENEQVVETILDQFSDTFQLVDFLPEWPSRGQTERTRACLRASPDDTLTNGFFVACFERIIKIDIQ</sequence>
<feature type="binding site" evidence="5">
    <location>
        <position position="133"/>
    </location>
    <ligand>
        <name>S-adenosyl-L-methionine</name>
        <dbReference type="ChEBI" id="CHEBI:59789"/>
    </ligand>
</feature>
<keyword evidence="8" id="KW-1185">Reference proteome</keyword>
<feature type="binding site" evidence="5">
    <location>
        <position position="177"/>
    </location>
    <ligand>
        <name>S-adenosyl-L-methionine</name>
        <dbReference type="ChEBI" id="CHEBI:59789"/>
    </ligand>
</feature>
<keyword evidence="1 5" id="KW-0489">Methyltransferase</keyword>
<feature type="binding site" evidence="5">
    <location>
        <position position="160"/>
    </location>
    <ligand>
        <name>S-adenosyl-L-methionine</name>
        <dbReference type="ChEBI" id="CHEBI:59789"/>
    </ligand>
</feature>
<dbReference type="Gene3D" id="3.30.70.1170">
    <property type="entry name" value="Sun protein, domain 3"/>
    <property type="match status" value="1"/>
</dbReference>
<dbReference type="PRINTS" id="PR02008">
    <property type="entry name" value="RCMTFAMILY"/>
</dbReference>
<feature type="domain" description="SAM-dependent MTase RsmB/NOP-type" evidence="6">
    <location>
        <begin position="1"/>
        <end position="293"/>
    </location>
</feature>
<accession>A0A821EEB0</accession>
<organism evidence="7 8">
    <name type="scientific">Rotaria socialis</name>
    <dbReference type="NCBI Taxonomy" id="392032"/>
    <lineage>
        <taxon>Eukaryota</taxon>
        <taxon>Metazoa</taxon>
        <taxon>Spiralia</taxon>
        <taxon>Gnathifera</taxon>
        <taxon>Rotifera</taxon>
        <taxon>Eurotatoria</taxon>
        <taxon>Bdelloidea</taxon>
        <taxon>Philodinida</taxon>
        <taxon>Philodinidae</taxon>
        <taxon>Rotaria</taxon>
    </lineage>
</organism>
<proteinExistence type="inferred from homology"/>
<dbReference type="Pfam" id="PF01189">
    <property type="entry name" value="Methyltr_RsmB-F"/>
    <property type="match status" value="1"/>
</dbReference>
<dbReference type="GO" id="GO:0003723">
    <property type="term" value="F:RNA binding"/>
    <property type="evidence" value="ECO:0007669"/>
    <property type="project" value="UniProtKB-UniRule"/>
</dbReference>
<evidence type="ECO:0000256" key="4">
    <source>
        <dbReference type="ARBA" id="ARBA00022884"/>
    </source>
</evidence>
<feature type="active site" description="Nucleophile" evidence="5">
    <location>
        <position position="229"/>
    </location>
</feature>
<evidence type="ECO:0000259" key="6">
    <source>
        <dbReference type="PROSITE" id="PS51686"/>
    </source>
</evidence>
<dbReference type="GO" id="GO:0005730">
    <property type="term" value="C:nucleolus"/>
    <property type="evidence" value="ECO:0007669"/>
    <property type="project" value="TreeGrafter"/>
</dbReference>
<keyword evidence="2 5" id="KW-0808">Transferase</keyword>
<evidence type="ECO:0000256" key="3">
    <source>
        <dbReference type="ARBA" id="ARBA00022691"/>
    </source>
</evidence>
<dbReference type="SUPFAM" id="SSF53335">
    <property type="entry name" value="S-adenosyl-L-methionine-dependent methyltransferases"/>
    <property type="match status" value="1"/>
</dbReference>
<evidence type="ECO:0000313" key="8">
    <source>
        <dbReference type="Proteomes" id="UP000663873"/>
    </source>
</evidence>
<keyword evidence="3 5" id="KW-0949">S-adenosyl-L-methionine</keyword>
<dbReference type="Proteomes" id="UP000663873">
    <property type="component" value="Unassembled WGS sequence"/>
</dbReference>
<feature type="binding site" evidence="5">
    <location>
        <begin position="109"/>
        <end position="115"/>
    </location>
    <ligand>
        <name>S-adenosyl-L-methionine</name>
        <dbReference type="ChEBI" id="CHEBI:59789"/>
    </ligand>
</feature>
<evidence type="ECO:0000313" key="7">
    <source>
        <dbReference type="EMBL" id="CAF4633923.1"/>
    </source>
</evidence>
<dbReference type="PROSITE" id="PS51686">
    <property type="entry name" value="SAM_MT_RSMB_NOP"/>
    <property type="match status" value="1"/>
</dbReference>
<evidence type="ECO:0000256" key="1">
    <source>
        <dbReference type="ARBA" id="ARBA00022603"/>
    </source>
</evidence>
<dbReference type="GO" id="GO:0008173">
    <property type="term" value="F:RNA methyltransferase activity"/>
    <property type="evidence" value="ECO:0007669"/>
    <property type="project" value="InterPro"/>
</dbReference>
<comment type="caution">
    <text evidence="7">The sequence shown here is derived from an EMBL/GenBank/DDBJ whole genome shotgun (WGS) entry which is preliminary data.</text>
</comment>
<dbReference type="InterPro" id="IPR001678">
    <property type="entry name" value="MeTrfase_RsmB-F_NOP2_dom"/>
</dbReference>
<dbReference type="InterPro" id="IPR029063">
    <property type="entry name" value="SAM-dependent_MTases_sf"/>
</dbReference>
<reference evidence="7" key="1">
    <citation type="submission" date="2021-02" db="EMBL/GenBank/DDBJ databases">
        <authorList>
            <person name="Nowell W R."/>
        </authorList>
    </citation>
    <scope>NUCLEOTIDE SEQUENCE</scope>
</reference>
<dbReference type="EMBL" id="CAJOBP010028329">
    <property type="protein sequence ID" value="CAF4633923.1"/>
    <property type="molecule type" value="Genomic_DNA"/>
</dbReference>
<dbReference type="AlphaFoldDB" id="A0A821EEB0"/>
<evidence type="ECO:0000256" key="5">
    <source>
        <dbReference type="PROSITE-ProRule" id="PRU01023"/>
    </source>
</evidence>
<dbReference type="InterPro" id="IPR023267">
    <property type="entry name" value="RCMT"/>
</dbReference>
<dbReference type="InterPro" id="IPR049560">
    <property type="entry name" value="MeTrfase_RsmB-F_NOP2_cat"/>
</dbReference>
<evidence type="ECO:0000256" key="2">
    <source>
        <dbReference type="ARBA" id="ARBA00022679"/>
    </source>
</evidence>
<keyword evidence="4 5" id="KW-0694">RNA-binding</keyword>